<sequence>MPPREIPSPTQVLCESWLSLLTYPNFTSAHLQMTTKTHLHRFSLTGLPRDSSTTPHPSYLFATPPPPSTGPDVDTGPNCPSRSTPTTIELEIGVLTSLIFKYVWMFVFIRVAAAAANMKVDEGDEGSGGGRRREETVEISSGVMAEAAVVA</sequence>
<gene>
    <name evidence="1" type="ORF">RHMOL_Rhmol10G0079800</name>
</gene>
<name>A0ACC0LZS9_RHOML</name>
<proteinExistence type="predicted"/>
<evidence type="ECO:0000313" key="2">
    <source>
        <dbReference type="Proteomes" id="UP001062846"/>
    </source>
</evidence>
<organism evidence="1 2">
    <name type="scientific">Rhododendron molle</name>
    <name type="common">Chinese azalea</name>
    <name type="synonym">Azalea mollis</name>
    <dbReference type="NCBI Taxonomy" id="49168"/>
    <lineage>
        <taxon>Eukaryota</taxon>
        <taxon>Viridiplantae</taxon>
        <taxon>Streptophyta</taxon>
        <taxon>Embryophyta</taxon>
        <taxon>Tracheophyta</taxon>
        <taxon>Spermatophyta</taxon>
        <taxon>Magnoliopsida</taxon>
        <taxon>eudicotyledons</taxon>
        <taxon>Gunneridae</taxon>
        <taxon>Pentapetalae</taxon>
        <taxon>asterids</taxon>
        <taxon>Ericales</taxon>
        <taxon>Ericaceae</taxon>
        <taxon>Ericoideae</taxon>
        <taxon>Rhodoreae</taxon>
        <taxon>Rhododendron</taxon>
    </lineage>
</organism>
<comment type="caution">
    <text evidence="1">The sequence shown here is derived from an EMBL/GenBank/DDBJ whole genome shotgun (WGS) entry which is preliminary data.</text>
</comment>
<keyword evidence="2" id="KW-1185">Reference proteome</keyword>
<accession>A0ACC0LZS9</accession>
<protein>
    <submittedName>
        <fullName evidence="1">Uncharacterized protein</fullName>
    </submittedName>
</protein>
<dbReference type="Proteomes" id="UP001062846">
    <property type="component" value="Chromosome 10"/>
</dbReference>
<dbReference type="EMBL" id="CM046397">
    <property type="protein sequence ID" value="KAI8534303.1"/>
    <property type="molecule type" value="Genomic_DNA"/>
</dbReference>
<reference evidence="1" key="1">
    <citation type="submission" date="2022-02" db="EMBL/GenBank/DDBJ databases">
        <title>Plant Genome Project.</title>
        <authorList>
            <person name="Zhang R.-G."/>
        </authorList>
    </citation>
    <scope>NUCLEOTIDE SEQUENCE</scope>
    <source>
        <strain evidence="1">AT1</strain>
    </source>
</reference>
<evidence type="ECO:0000313" key="1">
    <source>
        <dbReference type="EMBL" id="KAI8534303.1"/>
    </source>
</evidence>